<dbReference type="FunFam" id="3.40.50.300:FF:000006">
    <property type="entry name" value="DNA-binding transcriptional regulator NtrC"/>
    <property type="match status" value="1"/>
</dbReference>
<dbReference type="Gene3D" id="3.40.50.300">
    <property type="entry name" value="P-loop containing nucleotide triphosphate hydrolases"/>
    <property type="match status" value="1"/>
</dbReference>
<accession>A0A4V4HX40</accession>
<sequence length="629" mass="70624">MLQIPIFISSITSCNRTMTSARLMDLVNFLKEVPFFSEVDKVSLLQLCKNGVEEQYPVKRTIIRKGELGEAMYVILEGHVRVHDKDHIYGKLHKGECFGEYALIDSKPRSVSVTAEEETILLKIETTHFQELMDSNSGFVKGIMSVLIKRHRELDRVQERLASSKKELELTNSKMTGLINGAMDAILMFDANFRIFLANDSAKKLLENDDVDQRNVLFFLDEESAQLLESICQNGAEGSNTYLPKMVKIIGSNGKETLNEGTLSHYGNDTDTFYTLILRNMEDRLLAENKITSLESQTEYLQEEIKELTHDHGIIAEHSSMKKVLELIQQVAQTQATVLVHGETGTGKELVARAIHEASARSNGPLIRINCGAIPANLIESELFGHEKGAFTGATNIRKGRFLLADKGTIFLDEIGELPLDLQPKLLRVIQEGEFDPVGSSTTIKVNVRIIAATHRDLLKLSKEGKFREDLFYRLNVFPIEIPALRDRGRDVCLIADDMIGYFSKKIGRKIKPLTVVQQQLFLEYGWPGNVRELQNLIERAVIVSQNGGIDWSNIIPNSNPSEEMIPKTKSEYIYTSQELIQLEKQNILNALKKSQWKISGKNGAAALLGLRPTTLTSRIKALGISRPV</sequence>
<dbReference type="GO" id="GO:0005524">
    <property type="term" value="F:ATP binding"/>
    <property type="evidence" value="ECO:0007669"/>
    <property type="project" value="UniProtKB-KW"/>
</dbReference>
<evidence type="ECO:0000256" key="1">
    <source>
        <dbReference type="ARBA" id="ARBA00022741"/>
    </source>
</evidence>
<dbReference type="InterPro" id="IPR025944">
    <property type="entry name" value="Sigma_54_int_dom_CS"/>
</dbReference>
<dbReference type="PROSITE" id="PS00676">
    <property type="entry name" value="SIGMA54_INTERACT_2"/>
    <property type="match status" value="1"/>
</dbReference>
<dbReference type="CDD" id="cd00009">
    <property type="entry name" value="AAA"/>
    <property type="match status" value="1"/>
</dbReference>
<dbReference type="CDD" id="cd00038">
    <property type="entry name" value="CAP_ED"/>
    <property type="match status" value="1"/>
</dbReference>
<dbReference type="PROSITE" id="PS00688">
    <property type="entry name" value="SIGMA54_INTERACT_3"/>
    <property type="match status" value="1"/>
</dbReference>
<dbReference type="Gene3D" id="1.10.10.60">
    <property type="entry name" value="Homeodomain-like"/>
    <property type="match status" value="1"/>
</dbReference>
<keyword evidence="1" id="KW-0547">Nucleotide-binding</keyword>
<dbReference type="PANTHER" id="PTHR32071">
    <property type="entry name" value="TRANSCRIPTIONAL REGULATORY PROTEIN"/>
    <property type="match status" value="1"/>
</dbReference>
<dbReference type="InterPro" id="IPR058031">
    <property type="entry name" value="AAA_lid_NorR"/>
</dbReference>
<dbReference type="GO" id="GO:0006355">
    <property type="term" value="P:regulation of DNA-templated transcription"/>
    <property type="evidence" value="ECO:0007669"/>
    <property type="project" value="InterPro"/>
</dbReference>
<gene>
    <name evidence="8" type="ORF">EZV76_08345</name>
</gene>
<evidence type="ECO:0000259" key="7">
    <source>
        <dbReference type="PROSITE" id="PS50045"/>
    </source>
</evidence>
<dbReference type="InterPro" id="IPR018490">
    <property type="entry name" value="cNMP-bd_dom_sf"/>
</dbReference>
<dbReference type="SMART" id="SM00382">
    <property type="entry name" value="AAA"/>
    <property type="match status" value="1"/>
</dbReference>
<proteinExistence type="predicted"/>
<evidence type="ECO:0000256" key="4">
    <source>
        <dbReference type="ARBA" id="ARBA00023125"/>
    </source>
</evidence>
<dbReference type="Pfam" id="PF00027">
    <property type="entry name" value="cNMP_binding"/>
    <property type="match status" value="1"/>
</dbReference>
<dbReference type="Gene3D" id="2.60.120.10">
    <property type="entry name" value="Jelly Rolls"/>
    <property type="match status" value="1"/>
</dbReference>
<dbReference type="InterPro" id="IPR027417">
    <property type="entry name" value="P-loop_NTPase"/>
</dbReference>
<feature type="domain" description="Cyclic nucleotide-binding" evidence="6">
    <location>
        <begin position="35"/>
        <end position="150"/>
    </location>
</feature>
<dbReference type="SUPFAM" id="SSF52540">
    <property type="entry name" value="P-loop containing nucleoside triphosphate hydrolases"/>
    <property type="match status" value="1"/>
</dbReference>
<dbReference type="InterPro" id="IPR018488">
    <property type="entry name" value="cNMP-bd_CS"/>
</dbReference>
<reference evidence="8 9" key="1">
    <citation type="submission" date="2019-03" db="EMBL/GenBank/DDBJ databases">
        <title>Muricauda SCR12 sp.nov, a marine bacterium isolated from Pacific Ocean:the Okinawa trough.</title>
        <authorList>
            <person name="Liu L."/>
        </authorList>
    </citation>
    <scope>NUCLEOTIDE SEQUENCE [LARGE SCALE GENOMIC DNA]</scope>
    <source>
        <strain evidence="8 9">SCR12</strain>
    </source>
</reference>
<comment type="caution">
    <text evidence="8">The sequence shown here is derived from an EMBL/GenBank/DDBJ whole genome shotgun (WGS) entry which is preliminary data.</text>
</comment>
<dbReference type="AlphaFoldDB" id="A0A4V4HX40"/>
<dbReference type="InterPro" id="IPR002078">
    <property type="entry name" value="Sigma_54_int"/>
</dbReference>
<evidence type="ECO:0000256" key="3">
    <source>
        <dbReference type="ARBA" id="ARBA00023015"/>
    </source>
</evidence>
<dbReference type="InterPro" id="IPR025662">
    <property type="entry name" value="Sigma_54_int_dom_ATP-bd_1"/>
</dbReference>
<evidence type="ECO:0000256" key="5">
    <source>
        <dbReference type="ARBA" id="ARBA00023163"/>
    </source>
</evidence>
<keyword evidence="5" id="KW-0804">Transcription</keyword>
<keyword evidence="3" id="KW-0805">Transcription regulation</keyword>
<evidence type="ECO:0000256" key="2">
    <source>
        <dbReference type="ARBA" id="ARBA00022840"/>
    </source>
</evidence>
<dbReference type="InterPro" id="IPR035965">
    <property type="entry name" value="PAS-like_dom_sf"/>
</dbReference>
<evidence type="ECO:0000313" key="9">
    <source>
        <dbReference type="Proteomes" id="UP000310406"/>
    </source>
</evidence>
<keyword evidence="9" id="KW-1185">Reference proteome</keyword>
<evidence type="ECO:0000313" key="8">
    <source>
        <dbReference type="EMBL" id="THV59566.1"/>
    </source>
</evidence>
<dbReference type="InterPro" id="IPR000595">
    <property type="entry name" value="cNMP-bd_dom"/>
</dbReference>
<dbReference type="SUPFAM" id="SSF55785">
    <property type="entry name" value="PYP-like sensor domain (PAS domain)"/>
    <property type="match status" value="1"/>
</dbReference>
<dbReference type="InterPro" id="IPR000014">
    <property type="entry name" value="PAS"/>
</dbReference>
<dbReference type="Pfam" id="PF25601">
    <property type="entry name" value="AAA_lid_14"/>
    <property type="match status" value="1"/>
</dbReference>
<dbReference type="PROSITE" id="PS50045">
    <property type="entry name" value="SIGMA54_INTERACT_4"/>
    <property type="match status" value="1"/>
</dbReference>
<organism evidence="8 9">
    <name type="scientific">Flagellimonas alvinocaridis</name>
    <dbReference type="NCBI Taxonomy" id="2530200"/>
    <lineage>
        <taxon>Bacteria</taxon>
        <taxon>Pseudomonadati</taxon>
        <taxon>Bacteroidota</taxon>
        <taxon>Flavobacteriia</taxon>
        <taxon>Flavobacteriales</taxon>
        <taxon>Flavobacteriaceae</taxon>
        <taxon>Flagellimonas</taxon>
    </lineage>
</organism>
<dbReference type="InterPro" id="IPR014710">
    <property type="entry name" value="RmlC-like_jellyroll"/>
</dbReference>
<evidence type="ECO:0000259" key="6">
    <source>
        <dbReference type="PROSITE" id="PS50042"/>
    </source>
</evidence>
<dbReference type="Gene3D" id="3.30.450.20">
    <property type="entry name" value="PAS domain"/>
    <property type="match status" value="1"/>
</dbReference>
<dbReference type="SUPFAM" id="SSF51206">
    <property type="entry name" value="cAMP-binding domain-like"/>
    <property type="match status" value="1"/>
</dbReference>
<dbReference type="InterPro" id="IPR025943">
    <property type="entry name" value="Sigma_54_int_dom_ATP-bd_2"/>
</dbReference>
<dbReference type="SMART" id="SM00091">
    <property type="entry name" value="PAS"/>
    <property type="match status" value="1"/>
</dbReference>
<dbReference type="InterPro" id="IPR003593">
    <property type="entry name" value="AAA+_ATPase"/>
</dbReference>
<name>A0A4V4HX40_9FLAO</name>
<dbReference type="PROSITE" id="PS50042">
    <property type="entry name" value="CNMP_BINDING_3"/>
    <property type="match status" value="1"/>
</dbReference>
<dbReference type="Gene3D" id="1.10.8.60">
    <property type="match status" value="1"/>
</dbReference>
<dbReference type="EMBL" id="SNTZ01000003">
    <property type="protein sequence ID" value="THV59566.1"/>
    <property type="molecule type" value="Genomic_DNA"/>
</dbReference>
<dbReference type="PANTHER" id="PTHR32071:SF57">
    <property type="entry name" value="C4-DICARBOXYLATE TRANSPORT TRANSCRIPTIONAL REGULATORY PROTEIN DCTD"/>
    <property type="match status" value="1"/>
</dbReference>
<keyword evidence="4" id="KW-0238">DNA-binding</keyword>
<dbReference type="Proteomes" id="UP000310406">
    <property type="component" value="Unassembled WGS sequence"/>
</dbReference>
<feature type="domain" description="Sigma-54 factor interaction" evidence="7">
    <location>
        <begin position="314"/>
        <end position="543"/>
    </location>
</feature>
<protein>
    <submittedName>
        <fullName evidence="8">Cyclic nucleotide-binding domain-containing protein</fullName>
    </submittedName>
</protein>
<dbReference type="GO" id="GO:0003677">
    <property type="term" value="F:DNA binding"/>
    <property type="evidence" value="ECO:0007669"/>
    <property type="project" value="UniProtKB-KW"/>
</dbReference>
<dbReference type="PROSITE" id="PS00675">
    <property type="entry name" value="SIGMA54_INTERACT_1"/>
    <property type="match status" value="1"/>
</dbReference>
<dbReference type="Pfam" id="PF00158">
    <property type="entry name" value="Sigma54_activat"/>
    <property type="match status" value="1"/>
</dbReference>
<dbReference type="SMART" id="SM00100">
    <property type="entry name" value="cNMP"/>
    <property type="match status" value="1"/>
</dbReference>
<keyword evidence="2" id="KW-0067">ATP-binding</keyword>
<dbReference type="PROSITE" id="PS00888">
    <property type="entry name" value="CNMP_BINDING_1"/>
    <property type="match status" value="1"/>
</dbReference>